<name>A0A151WZK5_9HYME</name>
<accession>A0A151WZK5</accession>
<dbReference type="Proteomes" id="UP000075809">
    <property type="component" value="Unassembled WGS sequence"/>
</dbReference>
<organism evidence="2 3">
    <name type="scientific">Mycetomoellerius zeteki</name>
    <dbReference type="NCBI Taxonomy" id="64791"/>
    <lineage>
        <taxon>Eukaryota</taxon>
        <taxon>Metazoa</taxon>
        <taxon>Ecdysozoa</taxon>
        <taxon>Arthropoda</taxon>
        <taxon>Hexapoda</taxon>
        <taxon>Insecta</taxon>
        <taxon>Pterygota</taxon>
        <taxon>Neoptera</taxon>
        <taxon>Endopterygota</taxon>
        <taxon>Hymenoptera</taxon>
        <taxon>Apocrita</taxon>
        <taxon>Aculeata</taxon>
        <taxon>Formicoidea</taxon>
        <taxon>Formicidae</taxon>
        <taxon>Myrmicinae</taxon>
        <taxon>Mycetomoellerius</taxon>
    </lineage>
</organism>
<dbReference type="AlphaFoldDB" id="A0A151WZK5"/>
<keyword evidence="3" id="KW-1185">Reference proteome</keyword>
<evidence type="ECO:0000313" key="2">
    <source>
        <dbReference type="EMBL" id="KYQ53332.1"/>
    </source>
</evidence>
<evidence type="ECO:0000313" key="3">
    <source>
        <dbReference type="Proteomes" id="UP000075809"/>
    </source>
</evidence>
<protein>
    <submittedName>
        <fullName evidence="2">Uncharacterized protein</fullName>
    </submittedName>
</protein>
<feature type="compositionally biased region" description="Basic residues" evidence="1">
    <location>
        <begin position="164"/>
        <end position="173"/>
    </location>
</feature>
<proteinExistence type="predicted"/>
<gene>
    <name evidence="2" type="ORF">ALC60_07524</name>
</gene>
<evidence type="ECO:0000256" key="1">
    <source>
        <dbReference type="SAM" id="MobiDB-lite"/>
    </source>
</evidence>
<reference evidence="2 3" key="1">
    <citation type="submission" date="2015-09" db="EMBL/GenBank/DDBJ databases">
        <title>Trachymyrmex zeteki WGS genome.</title>
        <authorList>
            <person name="Nygaard S."/>
            <person name="Hu H."/>
            <person name="Boomsma J."/>
            <person name="Zhang G."/>
        </authorList>
    </citation>
    <scope>NUCLEOTIDE SEQUENCE [LARGE SCALE GENOMIC DNA]</scope>
    <source>
        <strain evidence="2">Tzet28-1</strain>
        <tissue evidence="2">Whole body</tissue>
    </source>
</reference>
<dbReference type="EMBL" id="KQ982635">
    <property type="protein sequence ID" value="KYQ53332.1"/>
    <property type="molecule type" value="Genomic_DNA"/>
</dbReference>
<sequence length="173" mass="19634">MSRILRVRGTDRVRHIVLILTGQTGCFITLGKFRQRTGKAQLVPNWESIPGRSICSDEPRIARGLRRLRKTGVTQRSILDKHKRTIVHSPQGCDDGCANQCKKVAIHSSATGIATTRAVTREEVFRKKRLFPREEEEDAKKKTRDEDVQFRDKGGEQGASRGWQRGKKGVRTK</sequence>
<feature type="region of interest" description="Disordered" evidence="1">
    <location>
        <begin position="130"/>
        <end position="173"/>
    </location>
</feature>
<feature type="compositionally biased region" description="Basic and acidic residues" evidence="1">
    <location>
        <begin position="138"/>
        <end position="155"/>
    </location>
</feature>